<dbReference type="InterPro" id="IPR000719">
    <property type="entry name" value="Prot_kinase_dom"/>
</dbReference>
<dbReference type="PROSITE" id="PS00108">
    <property type="entry name" value="PROTEIN_KINASE_ST"/>
    <property type="match status" value="1"/>
</dbReference>
<feature type="compositionally biased region" description="Basic and acidic residues" evidence="8">
    <location>
        <begin position="312"/>
        <end position="325"/>
    </location>
</feature>
<keyword evidence="4 7" id="KW-0547">Nucleotide-binding</keyword>
<dbReference type="SMART" id="SM00220">
    <property type="entry name" value="S_TKc"/>
    <property type="match status" value="1"/>
</dbReference>
<evidence type="ECO:0000259" key="9">
    <source>
        <dbReference type="PROSITE" id="PS50011"/>
    </source>
</evidence>
<keyword evidence="11" id="KW-1185">Reference proteome</keyword>
<evidence type="ECO:0000256" key="1">
    <source>
        <dbReference type="ARBA" id="ARBA00012513"/>
    </source>
</evidence>
<evidence type="ECO:0000256" key="3">
    <source>
        <dbReference type="ARBA" id="ARBA00022679"/>
    </source>
</evidence>
<protein>
    <recommendedName>
        <fullName evidence="1">non-specific serine/threonine protein kinase</fullName>
        <ecNumber evidence="1">2.7.11.1</ecNumber>
    </recommendedName>
</protein>
<dbReference type="PROSITE" id="PS50011">
    <property type="entry name" value="PROTEIN_KINASE_DOM"/>
    <property type="match status" value="1"/>
</dbReference>
<dbReference type="Gene3D" id="3.30.200.20">
    <property type="entry name" value="Phosphorylase Kinase, domain 1"/>
    <property type="match status" value="1"/>
</dbReference>
<keyword evidence="5 10" id="KW-0418">Kinase</keyword>
<reference evidence="10 11" key="1">
    <citation type="submission" date="2024-09" db="EMBL/GenBank/DDBJ databases">
        <authorList>
            <person name="Sun Q."/>
            <person name="Mori K."/>
        </authorList>
    </citation>
    <scope>NUCLEOTIDE SEQUENCE [LARGE SCALE GENOMIC DNA]</scope>
    <source>
        <strain evidence="10 11">JCM 3324</strain>
    </source>
</reference>
<evidence type="ECO:0000256" key="7">
    <source>
        <dbReference type="PROSITE-ProRule" id="PRU10141"/>
    </source>
</evidence>
<dbReference type="SUPFAM" id="SSF56112">
    <property type="entry name" value="Protein kinase-like (PK-like)"/>
    <property type="match status" value="1"/>
</dbReference>
<keyword evidence="3 10" id="KW-0808">Transferase</keyword>
<dbReference type="Proteomes" id="UP001589568">
    <property type="component" value="Unassembled WGS sequence"/>
</dbReference>
<keyword evidence="6 7" id="KW-0067">ATP-binding</keyword>
<sequence>MIGDRVAGRFVIEAPLGRGGMGRVWRARDSALDRTVALKQIRPDMGPAPELAARARREAQALARVIHPGIVRVHDILDTQDGPWIVMDHVRGDPLGTLIGRAPLPELETARIGARVLDALTAAHAVGVYHRDVKPDNILITAPGEVVLVDFGIAAIEGSSSLTRLGQLVGTLDFMAPERLHGDPAGEAADLWSLGATLYTALQGRPPFRRSNAEAVKFAILTAEPDPLREPGRLGPTISRLLDKKPGTRMKAAELAHDLNRLLQPPRPRKPPRSQEPPQPQEPLRLQQPPQPQKPPRLQQPPHPQKPPHPRKPPEGGAIRRDREGPVVRKARPPMAHQGEHLLALPAAEAAAMLGEQWQDLTADAVEEMCRQAAKGAKILQMLLPRRACRLLDQVRDPALVADVVLAMDPRHRGRMLGGMHDRNSAAAIGAMAAADPRQTGLVVAAMPEDPAVRALNRLLPATIADALRHCPRSTRDHLLSRLPDTTRAAVRSRLTN</sequence>
<dbReference type="InterPro" id="IPR011009">
    <property type="entry name" value="Kinase-like_dom_sf"/>
</dbReference>
<organism evidence="10 11">
    <name type="scientific">Nonomuraea salmonea</name>
    <dbReference type="NCBI Taxonomy" id="46181"/>
    <lineage>
        <taxon>Bacteria</taxon>
        <taxon>Bacillati</taxon>
        <taxon>Actinomycetota</taxon>
        <taxon>Actinomycetes</taxon>
        <taxon>Streptosporangiales</taxon>
        <taxon>Streptosporangiaceae</taxon>
        <taxon>Nonomuraea</taxon>
    </lineage>
</organism>
<dbReference type="PANTHER" id="PTHR43289:SF6">
    <property type="entry name" value="SERINE_THREONINE-PROTEIN KINASE NEKL-3"/>
    <property type="match status" value="1"/>
</dbReference>
<dbReference type="PROSITE" id="PS00107">
    <property type="entry name" value="PROTEIN_KINASE_ATP"/>
    <property type="match status" value="1"/>
</dbReference>
<dbReference type="SUPFAM" id="SSF158791">
    <property type="entry name" value="MgtE N-terminal domain-like"/>
    <property type="match status" value="1"/>
</dbReference>
<comment type="caution">
    <text evidence="10">The sequence shown here is derived from an EMBL/GenBank/DDBJ whole genome shotgun (WGS) entry which is preliminary data.</text>
</comment>
<dbReference type="InterPro" id="IPR008271">
    <property type="entry name" value="Ser/Thr_kinase_AS"/>
</dbReference>
<dbReference type="PANTHER" id="PTHR43289">
    <property type="entry name" value="MITOGEN-ACTIVATED PROTEIN KINASE KINASE KINASE 20-RELATED"/>
    <property type="match status" value="1"/>
</dbReference>
<feature type="compositionally biased region" description="Pro residues" evidence="8">
    <location>
        <begin position="289"/>
        <end position="305"/>
    </location>
</feature>
<dbReference type="GO" id="GO:0004674">
    <property type="term" value="F:protein serine/threonine kinase activity"/>
    <property type="evidence" value="ECO:0007669"/>
    <property type="project" value="UniProtKB-EC"/>
</dbReference>
<dbReference type="CDD" id="cd14014">
    <property type="entry name" value="STKc_PknB_like"/>
    <property type="match status" value="1"/>
</dbReference>
<feature type="domain" description="Protein kinase" evidence="9">
    <location>
        <begin position="10"/>
        <end position="263"/>
    </location>
</feature>
<evidence type="ECO:0000313" key="11">
    <source>
        <dbReference type="Proteomes" id="UP001589568"/>
    </source>
</evidence>
<dbReference type="InterPro" id="IPR017441">
    <property type="entry name" value="Protein_kinase_ATP_BS"/>
</dbReference>
<evidence type="ECO:0000256" key="6">
    <source>
        <dbReference type="ARBA" id="ARBA00022840"/>
    </source>
</evidence>
<evidence type="ECO:0000256" key="5">
    <source>
        <dbReference type="ARBA" id="ARBA00022777"/>
    </source>
</evidence>
<name>A0ABV5NE30_9ACTN</name>
<evidence type="ECO:0000256" key="2">
    <source>
        <dbReference type="ARBA" id="ARBA00022527"/>
    </source>
</evidence>
<dbReference type="EC" id="2.7.11.1" evidence="1"/>
<gene>
    <name evidence="10" type="ORF">ACFFR3_03325</name>
</gene>
<feature type="region of interest" description="Disordered" evidence="8">
    <location>
        <begin position="226"/>
        <end position="325"/>
    </location>
</feature>
<feature type="compositionally biased region" description="Basic and acidic residues" evidence="8">
    <location>
        <begin position="241"/>
        <end position="260"/>
    </location>
</feature>
<evidence type="ECO:0000256" key="4">
    <source>
        <dbReference type="ARBA" id="ARBA00022741"/>
    </source>
</evidence>
<dbReference type="RefSeq" id="WP_379482562.1">
    <property type="nucleotide sequence ID" value="NZ_JBHMCF010000003.1"/>
</dbReference>
<feature type="binding site" evidence="7">
    <location>
        <position position="39"/>
    </location>
    <ligand>
        <name>ATP</name>
        <dbReference type="ChEBI" id="CHEBI:30616"/>
    </ligand>
</feature>
<evidence type="ECO:0000256" key="8">
    <source>
        <dbReference type="SAM" id="MobiDB-lite"/>
    </source>
</evidence>
<evidence type="ECO:0000313" key="10">
    <source>
        <dbReference type="EMBL" id="MFB9468520.1"/>
    </source>
</evidence>
<dbReference type="Pfam" id="PF00069">
    <property type="entry name" value="Pkinase"/>
    <property type="match status" value="1"/>
</dbReference>
<dbReference type="EMBL" id="JBHMCF010000003">
    <property type="protein sequence ID" value="MFB9468520.1"/>
    <property type="molecule type" value="Genomic_DNA"/>
</dbReference>
<keyword evidence="2" id="KW-0723">Serine/threonine-protein kinase</keyword>
<dbReference type="Gene3D" id="1.10.510.10">
    <property type="entry name" value="Transferase(Phosphotransferase) domain 1"/>
    <property type="match status" value="1"/>
</dbReference>
<proteinExistence type="predicted"/>
<accession>A0ABV5NE30</accession>